<dbReference type="CDD" id="cd00051">
    <property type="entry name" value="EFh"/>
    <property type="match status" value="1"/>
</dbReference>
<evidence type="ECO:0000256" key="3">
    <source>
        <dbReference type="ARBA" id="ARBA00022837"/>
    </source>
</evidence>
<keyword evidence="3" id="KW-0106">Calcium</keyword>
<feature type="domain" description="EF-hand" evidence="4">
    <location>
        <begin position="39"/>
        <end position="69"/>
    </location>
</feature>
<name>A0A8X6UGA5_NEPPI</name>
<evidence type="ECO:0000313" key="6">
    <source>
        <dbReference type="Proteomes" id="UP000887013"/>
    </source>
</evidence>
<keyword evidence="2" id="KW-0677">Repeat</keyword>
<protein>
    <submittedName>
        <fullName evidence="5">Calcyphosin-like protein</fullName>
    </submittedName>
</protein>
<evidence type="ECO:0000256" key="1">
    <source>
        <dbReference type="ARBA" id="ARBA00022723"/>
    </source>
</evidence>
<evidence type="ECO:0000256" key="2">
    <source>
        <dbReference type="ARBA" id="ARBA00022737"/>
    </source>
</evidence>
<dbReference type="Proteomes" id="UP000887013">
    <property type="component" value="Unassembled WGS sequence"/>
</dbReference>
<keyword evidence="1" id="KW-0479">Metal-binding</keyword>
<accession>A0A8X6UGA5</accession>
<dbReference type="SMART" id="SM00054">
    <property type="entry name" value="EFh"/>
    <property type="match status" value="2"/>
</dbReference>
<reference evidence="5" key="1">
    <citation type="submission" date="2020-08" db="EMBL/GenBank/DDBJ databases">
        <title>Multicomponent nature underlies the extraordinary mechanical properties of spider dragline silk.</title>
        <authorList>
            <person name="Kono N."/>
            <person name="Nakamura H."/>
            <person name="Mori M."/>
            <person name="Yoshida Y."/>
            <person name="Ohtoshi R."/>
            <person name="Malay A.D."/>
            <person name="Moran D.A.P."/>
            <person name="Tomita M."/>
            <person name="Numata K."/>
            <person name="Arakawa K."/>
        </authorList>
    </citation>
    <scope>NUCLEOTIDE SEQUENCE</scope>
</reference>
<sequence length="69" mass="8043">MVKNQSSLVRAFRLMDDNRDRKLDLEEMKLGLKEYGATLEDDEVAELFKELDKDESGTVSFEEFLKAVR</sequence>
<dbReference type="AlphaFoldDB" id="A0A8X6UGA5"/>
<evidence type="ECO:0000313" key="5">
    <source>
        <dbReference type="EMBL" id="GFU17014.1"/>
    </source>
</evidence>
<comment type="caution">
    <text evidence="5">The sequence shown here is derived from an EMBL/GenBank/DDBJ whole genome shotgun (WGS) entry which is preliminary data.</text>
</comment>
<dbReference type="InterPro" id="IPR002048">
    <property type="entry name" value="EF_hand_dom"/>
</dbReference>
<evidence type="ECO:0000259" key="4">
    <source>
        <dbReference type="PROSITE" id="PS50222"/>
    </source>
</evidence>
<dbReference type="InterPro" id="IPR011992">
    <property type="entry name" value="EF-hand-dom_pair"/>
</dbReference>
<dbReference type="InterPro" id="IPR051581">
    <property type="entry name" value="Ca-bind"/>
</dbReference>
<dbReference type="Gene3D" id="1.10.238.10">
    <property type="entry name" value="EF-hand"/>
    <property type="match status" value="1"/>
</dbReference>
<keyword evidence="6" id="KW-1185">Reference proteome</keyword>
<dbReference type="PROSITE" id="PS50222">
    <property type="entry name" value="EF_HAND_2"/>
    <property type="match status" value="2"/>
</dbReference>
<dbReference type="Pfam" id="PF13499">
    <property type="entry name" value="EF-hand_7"/>
    <property type="match status" value="1"/>
</dbReference>
<dbReference type="GO" id="GO:0005509">
    <property type="term" value="F:calcium ion binding"/>
    <property type="evidence" value="ECO:0007669"/>
    <property type="project" value="InterPro"/>
</dbReference>
<dbReference type="PANTHER" id="PTHR34524">
    <property type="entry name" value="CALCYPHOSIN"/>
    <property type="match status" value="1"/>
</dbReference>
<dbReference type="PROSITE" id="PS00018">
    <property type="entry name" value="EF_HAND_1"/>
    <property type="match status" value="2"/>
</dbReference>
<dbReference type="EMBL" id="BMAW01030563">
    <property type="protein sequence ID" value="GFU17014.1"/>
    <property type="molecule type" value="Genomic_DNA"/>
</dbReference>
<dbReference type="InterPro" id="IPR018247">
    <property type="entry name" value="EF_Hand_1_Ca_BS"/>
</dbReference>
<feature type="non-terminal residue" evidence="5">
    <location>
        <position position="69"/>
    </location>
</feature>
<gene>
    <name evidence="5" type="primary">Capsl_1</name>
    <name evidence="5" type="ORF">NPIL_398701</name>
</gene>
<dbReference type="OrthoDB" id="444540at2759"/>
<dbReference type="SUPFAM" id="SSF47473">
    <property type="entry name" value="EF-hand"/>
    <property type="match status" value="1"/>
</dbReference>
<feature type="domain" description="EF-hand" evidence="4">
    <location>
        <begin position="3"/>
        <end position="38"/>
    </location>
</feature>
<organism evidence="5 6">
    <name type="scientific">Nephila pilipes</name>
    <name type="common">Giant wood spider</name>
    <name type="synonym">Nephila maculata</name>
    <dbReference type="NCBI Taxonomy" id="299642"/>
    <lineage>
        <taxon>Eukaryota</taxon>
        <taxon>Metazoa</taxon>
        <taxon>Ecdysozoa</taxon>
        <taxon>Arthropoda</taxon>
        <taxon>Chelicerata</taxon>
        <taxon>Arachnida</taxon>
        <taxon>Araneae</taxon>
        <taxon>Araneomorphae</taxon>
        <taxon>Entelegynae</taxon>
        <taxon>Araneoidea</taxon>
        <taxon>Nephilidae</taxon>
        <taxon>Nephila</taxon>
    </lineage>
</organism>
<proteinExistence type="predicted"/>
<dbReference type="PANTHER" id="PTHR34524:SF6">
    <property type="entry name" value="CALCYPHOSINE LIKE"/>
    <property type="match status" value="1"/>
</dbReference>